<organism evidence="1 2">
    <name type="scientific">Novosphingobium album</name>
    <name type="common">ex Hu et al. 2023</name>
    <dbReference type="NCBI Taxonomy" id="2930093"/>
    <lineage>
        <taxon>Bacteria</taxon>
        <taxon>Pseudomonadati</taxon>
        <taxon>Pseudomonadota</taxon>
        <taxon>Alphaproteobacteria</taxon>
        <taxon>Sphingomonadales</taxon>
        <taxon>Sphingomonadaceae</taxon>
        <taxon>Novosphingobium</taxon>
    </lineage>
</organism>
<name>A0ABT0AX37_9SPHN</name>
<evidence type="ECO:0000313" key="2">
    <source>
        <dbReference type="Proteomes" id="UP001162880"/>
    </source>
</evidence>
<gene>
    <name evidence="1" type="ORF">MTR64_01260</name>
</gene>
<evidence type="ECO:0000313" key="1">
    <source>
        <dbReference type="EMBL" id="MCJ2177183.1"/>
    </source>
</evidence>
<proteinExistence type="predicted"/>
<protein>
    <submittedName>
        <fullName evidence="1">Uncharacterized protein</fullName>
    </submittedName>
</protein>
<keyword evidence="2" id="KW-1185">Reference proteome</keyword>
<sequence length="196" mass="21405">MIHGDSVRIAGPGNKISHVMLLYIGVTDGKWLVSRWFAPIGANGLEATEEGLLKLARADDSSAPEFRGYTFENISFVEYMCYFTVVLDAPGYSFHDGTGTDPMLFLEKKDNSSLPPPPAPVAPNKSFYDLQDVSVGGFPALRCRNYMRNGNGEPLKEGETIGFIFNLYIRANYVHGDGFGVVLAIDPDGTSTGPRM</sequence>
<comment type="caution">
    <text evidence="1">The sequence shown here is derived from an EMBL/GenBank/DDBJ whole genome shotgun (WGS) entry which is preliminary data.</text>
</comment>
<dbReference type="Proteomes" id="UP001162880">
    <property type="component" value="Unassembled WGS sequence"/>
</dbReference>
<dbReference type="EMBL" id="JALHLE010000002">
    <property type="protein sequence ID" value="MCJ2177183.1"/>
    <property type="molecule type" value="Genomic_DNA"/>
</dbReference>
<accession>A0ABT0AX37</accession>
<dbReference type="RefSeq" id="WP_243989966.1">
    <property type="nucleotide sequence ID" value="NZ_JALHLE010000002.1"/>
</dbReference>
<reference evidence="1" key="1">
    <citation type="submission" date="2022-03" db="EMBL/GenBank/DDBJ databases">
        <title>Identification of a novel bacterium isolated from mangrove sediments.</title>
        <authorList>
            <person name="Pan X."/>
        </authorList>
    </citation>
    <scope>NUCLEOTIDE SEQUENCE</scope>
    <source>
        <strain evidence="1">B2580</strain>
    </source>
</reference>